<accession>A0ACB6S9Y9</accession>
<dbReference type="EMBL" id="MU006708">
    <property type="protein sequence ID" value="KAF2630173.1"/>
    <property type="molecule type" value="Genomic_DNA"/>
</dbReference>
<evidence type="ECO:0000313" key="1">
    <source>
        <dbReference type="EMBL" id="KAF2630173.1"/>
    </source>
</evidence>
<organism evidence="1 2">
    <name type="scientific">Macroventuria anomochaeta</name>
    <dbReference type="NCBI Taxonomy" id="301207"/>
    <lineage>
        <taxon>Eukaryota</taxon>
        <taxon>Fungi</taxon>
        <taxon>Dikarya</taxon>
        <taxon>Ascomycota</taxon>
        <taxon>Pezizomycotina</taxon>
        <taxon>Dothideomycetes</taxon>
        <taxon>Pleosporomycetidae</taxon>
        <taxon>Pleosporales</taxon>
        <taxon>Pleosporineae</taxon>
        <taxon>Didymellaceae</taxon>
        <taxon>Macroventuria</taxon>
    </lineage>
</organism>
<keyword evidence="2" id="KW-1185">Reference proteome</keyword>
<proteinExistence type="predicted"/>
<gene>
    <name evidence="1" type="ORF">BU25DRAFT_336311</name>
</gene>
<name>A0ACB6S9Y9_9PLEO</name>
<dbReference type="Proteomes" id="UP000799754">
    <property type="component" value="Unassembled WGS sequence"/>
</dbReference>
<feature type="non-terminal residue" evidence="1">
    <location>
        <position position="1"/>
    </location>
</feature>
<protein>
    <submittedName>
        <fullName evidence="1">Uncharacterized protein</fullName>
    </submittedName>
</protein>
<evidence type="ECO:0000313" key="2">
    <source>
        <dbReference type="Proteomes" id="UP000799754"/>
    </source>
</evidence>
<sequence length="173" mass="19466">PHAITEDCDEHWRICFNPDIAGTIMDEPRLISKITVLQLYPNLAKAWEAQPEKQKIEAQRIEQKSITFMRRLNNARSSLYLPKPPDLGVACDQHLLPGMRRHWGKPRTCTTHPSDQASFGVCKCCRVDHQMQLSTSRDRQFVATRGARVPVCSNCEHLSPSSGSIAMSNAIAT</sequence>
<reference evidence="1" key="1">
    <citation type="journal article" date="2020" name="Stud. Mycol.">
        <title>101 Dothideomycetes genomes: a test case for predicting lifestyles and emergence of pathogens.</title>
        <authorList>
            <person name="Haridas S."/>
            <person name="Albert R."/>
            <person name="Binder M."/>
            <person name="Bloem J."/>
            <person name="Labutti K."/>
            <person name="Salamov A."/>
            <person name="Andreopoulos B."/>
            <person name="Baker S."/>
            <person name="Barry K."/>
            <person name="Bills G."/>
            <person name="Bluhm B."/>
            <person name="Cannon C."/>
            <person name="Castanera R."/>
            <person name="Culley D."/>
            <person name="Daum C."/>
            <person name="Ezra D."/>
            <person name="Gonzalez J."/>
            <person name="Henrissat B."/>
            <person name="Kuo A."/>
            <person name="Liang C."/>
            <person name="Lipzen A."/>
            <person name="Lutzoni F."/>
            <person name="Magnuson J."/>
            <person name="Mondo S."/>
            <person name="Nolan M."/>
            <person name="Ohm R."/>
            <person name="Pangilinan J."/>
            <person name="Park H.-J."/>
            <person name="Ramirez L."/>
            <person name="Alfaro M."/>
            <person name="Sun H."/>
            <person name="Tritt A."/>
            <person name="Yoshinaga Y."/>
            <person name="Zwiers L.-H."/>
            <person name="Turgeon B."/>
            <person name="Goodwin S."/>
            <person name="Spatafora J."/>
            <person name="Crous P."/>
            <person name="Grigoriev I."/>
        </authorList>
    </citation>
    <scope>NUCLEOTIDE SEQUENCE</scope>
    <source>
        <strain evidence="1">CBS 525.71</strain>
    </source>
</reference>
<comment type="caution">
    <text evidence="1">The sequence shown here is derived from an EMBL/GenBank/DDBJ whole genome shotgun (WGS) entry which is preliminary data.</text>
</comment>